<dbReference type="InterPro" id="IPR010730">
    <property type="entry name" value="HET"/>
</dbReference>
<dbReference type="OrthoDB" id="194358at2759"/>
<evidence type="ECO:0000259" key="1">
    <source>
        <dbReference type="Pfam" id="PF06985"/>
    </source>
</evidence>
<dbReference type="Proteomes" id="UP000281677">
    <property type="component" value="Unassembled WGS sequence"/>
</dbReference>
<comment type="caution">
    <text evidence="2">The sequence shown here is derived from an EMBL/GenBank/DDBJ whole genome shotgun (WGS) entry which is preliminary data.</text>
</comment>
<dbReference type="InterPro" id="IPR052895">
    <property type="entry name" value="HetReg/Transcr_Mod"/>
</dbReference>
<dbReference type="Pfam" id="PF06985">
    <property type="entry name" value="HET"/>
    <property type="match status" value="1"/>
</dbReference>
<evidence type="ECO:0000313" key="3">
    <source>
        <dbReference type="Proteomes" id="UP000281677"/>
    </source>
</evidence>
<dbReference type="AlphaFoldDB" id="A0A3M7I875"/>
<gene>
    <name evidence="2" type="ORF">D0859_14473</name>
</gene>
<accession>A0A3M7I875</accession>
<dbReference type="VEuPathDB" id="FungiDB:BTJ68_06034"/>
<dbReference type="EMBL" id="QWIT01000659">
    <property type="protein sequence ID" value="RMZ21516.1"/>
    <property type="molecule type" value="Genomic_DNA"/>
</dbReference>
<sequence>MAFSAFCYSPLLYPETEIRLLNFSSEAQTSNSSIFDLNIETFPLQDAPPYAAMSYTWGDPPAEEIILIRGLPFYIRWNCWYMLRQLQKHRPFGYFWIDAICINQDDVDEKNCQVQMMGEIYEHAECVIASLGEHADDSRLLFEHLGDLNTAIRAHGTAQEKIDFARGSSLCVPTFTWLEASAESYWTRVWIVQELRLARKVKLLCGSHGIDLDVLLVLCSEMEACTAYGFGMEFNKGDWQDKPNPPCHGPEDHVTYHNQIQDFTKIKRYLGGELGILHSVLTSYRSSGASDKRDHIYGFRRLIQWPLGTPAIQVDYSVPALVVAERLMTYFEPVSANNNLETNAVTPSTFARRILLGLHIDGADEDLRDMLEKREQPRVTHPATLPRTISTQSHTQYRQKVKGPSYRLILDPLTGCLQAPIRRINGSNKSQTLYALSLHRETRNWHDYYELRERLPPDLQPPPH</sequence>
<evidence type="ECO:0000313" key="2">
    <source>
        <dbReference type="EMBL" id="RMZ21516.1"/>
    </source>
</evidence>
<reference evidence="2 3" key="1">
    <citation type="journal article" date="2018" name="BMC Genomics">
        <title>Genomic evidence for intraspecific hybridization in a clonal and extremely halotolerant yeast.</title>
        <authorList>
            <person name="Gostincar C."/>
            <person name="Stajich J.E."/>
            <person name="Zupancic J."/>
            <person name="Zalar P."/>
            <person name="Gunde-Cimerman N."/>
        </authorList>
    </citation>
    <scope>NUCLEOTIDE SEQUENCE [LARGE SCALE GENOMIC DNA]</scope>
    <source>
        <strain evidence="2 3">EXF-120</strain>
    </source>
</reference>
<name>A0A3M7I875_HORWE</name>
<feature type="domain" description="Heterokaryon incompatibility" evidence="1">
    <location>
        <begin position="50"/>
        <end position="194"/>
    </location>
</feature>
<dbReference type="PANTHER" id="PTHR24148:SF73">
    <property type="entry name" value="HET DOMAIN PROTEIN (AFU_ORTHOLOGUE AFUA_8G01020)"/>
    <property type="match status" value="1"/>
</dbReference>
<proteinExistence type="predicted"/>
<dbReference type="PANTHER" id="PTHR24148">
    <property type="entry name" value="ANKYRIN REPEAT DOMAIN-CONTAINING PROTEIN 39 HOMOLOG-RELATED"/>
    <property type="match status" value="1"/>
</dbReference>
<organism evidence="2 3">
    <name type="scientific">Hortaea werneckii</name>
    <name type="common">Black yeast</name>
    <name type="synonym">Cladosporium werneckii</name>
    <dbReference type="NCBI Taxonomy" id="91943"/>
    <lineage>
        <taxon>Eukaryota</taxon>
        <taxon>Fungi</taxon>
        <taxon>Dikarya</taxon>
        <taxon>Ascomycota</taxon>
        <taxon>Pezizomycotina</taxon>
        <taxon>Dothideomycetes</taxon>
        <taxon>Dothideomycetidae</taxon>
        <taxon>Mycosphaerellales</taxon>
        <taxon>Teratosphaeriaceae</taxon>
        <taxon>Hortaea</taxon>
    </lineage>
</organism>
<protein>
    <recommendedName>
        <fullName evidence="1">Heterokaryon incompatibility domain-containing protein</fullName>
    </recommendedName>
</protein>